<dbReference type="InterPro" id="IPR006626">
    <property type="entry name" value="PbH1"/>
</dbReference>
<keyword evidence="5" id="KW-0964">Secreted</keyword>
<name>A0A199V440_ANACO</name>
<accession>A0A199V440</accession>
<keyword evidence="10" id="KW-0961">Cell wall biogenesis/degradation</keyword>
<evidence type="ECO:0000256" key="11">
    <source>
        <dbReference type="ARBA" id="ARBA00034074"/>
    </source>
</evidence>
<comment type="similarity">
    <text evidence="2 13">Belongs to the glycosyl hydrolase 28 family.</text>
</comment>
<keyword evidence="7" id="KW-0677">Repeat</keyword>
<evidence type="ECO:0000256" key="1">
    <source>
        <dbReference type="ARBA" id="ARBA00004191"/>
    </source>
</evidence>
<dbReference type="InterPro" id="IPR012334">
    <property type="entry name" value="Pectin_lyas_fold"/>
</dbReference>
<protein>
    <recommendedName>
        <fullName evidence="3">endo-polygalacturonase</fullName>
        <ecNumber evidence="3">3.2.1.15</ecNumber>
    </recommendedName>
</protein>
<keyword evidence="6" id="KW-0732">Signal</keyword>
<evidence type="ECO:0000256" key="2">
    <source>
        <dbReference type="ARBA" id="ARBA00008834"/>
    </source>
</evidence>
<evidence type="ECO:0000256" key="5">
    <source>
        <dbReference type="ARBA" id="ARBA00022525"/>
    </source>
</evidence>
<sequence>MDVPIPCPASSYSFFTYSSCVCFISLAIMLIQCEFKVLPAIASVVTEENTTQFNVLDFGAVGDGITDDSQAFLSAWNATCGTTTGLSTFIVPSDKIFLLKPLTFKGPCNSSYVDVQIAGTLIPPDTPSTWKGIDASLWLQFASVDGLTLSGSGRLNGRGYNWWQQSCRINHTEGCTKLAPTAIRFVRCTDVVVSNLNLADSPQTHVLIHGSRRVTLTNLKITAPAHSPNTDGIHIQSSQHVVIQNTIIGTGDDCISVGDNTYNIVIQGIACGPGHGISVGSLGRGGSNVSVEEIHVSFAKLFNTTNGVRIKTWQGGTGYAKSISFDRINFNNVQNPIIIDQYYCDVRHRCANQSNAVQISNVTYSYLSGTSKTDVAISLNCSQSVACTGMHFENVNISAASSGRDVQSFCINAHGDSKGDVHPDMACLSM</sequence>
<evidence type="ECO:0000256" key="12">
    <source>
        <dbReference type="PROSITE-ProRule" id="PRU10052"/>
    </source>
</evidence>
<evidence type="ECO:0000256" key="3">
    <source>
        <dbReference type="ARBA" id="ARBA00012736"/>
    </source>
</evidence>
<dbReference type="Proteomes" id="UP000092600">
    <property type="component" value="Unassembled WGS sequence"/>
</dbReference>
<dbReference type="PROSITE" id="PS00502">
    <property type="entry name" value="POLYGALACTURONASE"/>
    <property type="match status" value="1"/>
</dbReference>
<evidence type="ECO:0000256" key="6">
    <source>
        <dbReference type="ARBA" id="ARBA00022729"/>
    </source>
</evidence>
<keyword evidence="14" id="KW-0472">Membrane</keyword>
<evidence type="ECO:0000256" key="9">
    <source>
        <dbReference type="ARBA" id="ARBA00023295"/>
    </source>
</evidence>
<evidence type="ECO:0000313" key="16">
    <source>
        <dbReference type="Proteomes" id="UP000092600"/>
    </source>
</evidence>
<dbReference type="EC" id="3.2.1.15" evidence="3"/>
<comment type="subcellular location">
    <subcellularLocation>
        <location evidence="1">Secreted</location>
        <location evidence="1">Cell wall</location>
    </subcellularLocation>
</comment>
<dbReference type="GO" id="GO:0005975">
    <property type="term" value="P:carbohydrate metabolic process"/>
    <property type="evidence" value="ECO:0007669"/>
    <property type="project" value="InterPro"/>
</dbReference>
<evidence type="ECO:0000256" key="8">
    <source>
        <dbReference type="ARBA" id="ARBA00022801"/>
    </source>
</evidence>
<dbReference type="Pfam" id="PF00295">
    <property type="entry name" value="Glyco_hydro_28"/>
    <property type="match status" value="1"/>
</dbReference>
<evidence type="ECO:0000256" key="14">
    <source>
        <dbReference type="SAM" id="Phobius"/>
    </source>
</evidence>
<gene>
    <name evidence="15" type="ORF">ACMD2_24806</name>
</gene>
<dbReference type="SUPFAM" id="SSF51126">
    <property type="entry name" value="Pectin lyase-like"/>
    <property type="match status" value="1"/>
</dbReference>
<dbReference type="FunFam" id="2.160.20.10:FF:000032">
    <property type="entry name" value="Pectin lyase-like superfamily protein"/>
    <property type="match status" value="1"/>
</dbReference>
<organism evidence="15 16">
    <name type="scientific">Ananas comosus</name>
    <name type="common">Pineapple</name>
    <name type="synonym">Ananas ananas</name>
    <dbReference type="NCBI Taxonomy" id="4615"/>
    <lineage>
        <taxon>Eukaryota</taxon>
        <taxon>Viridiplantae</taxon>
        <taxon>Streptophyta</taxon>
        <taxon>Embryophyta</taxon>
        <taxon>Tracheophyta</taxon>
        <taxon>Spermatophyta</taxon>
        <taxon>Magnoliopsida</taxon>
        <taxon>Liliopsida</taxon>
        <taxon>Poales</taxon>
        <taxon>Bromeliaceae</taxon>
        <taxon>Bromelioideae</taxon>
        <taxon>Ananas</taxon>
    </lineage>
</organism>
<dbReference type="InterPro" id="IPR011050">
    <property type="entry name" value="Pectin_lyase_fold/virulence"/>
</dbReference>
<dbReference type="InterPro" id="IPR000743">
    <property type="entry name" value="Glyco_hydro_28"/>
</dbReference>
<dbReference type="SMART" id="SM00710">
    <property type="entry name" value="PbH1"/>
    <property type="match status" value="5"/>
</dbReference>
<evidence type="ECO:0000256" key="7">
    <source>
        <dbReference type="ARBA" id="ARBA00022737"/>
    </source>
</evidence>
<proteinExistence type="inferred from homology"/>
<dbReference type="AlphaFoldDB" id="A0A199V440"/>
<comment type="catalytic activity">
    <reaction evidence="11">
        <text>(1,4-alpha-D-galacturonosyl)n+m + H2O = (1,4-alpha-D-galacturonosyl)n + (1,4-alpha-D-galacturonosyl)m.</text>
        <dbReference type="EC" id="3.2.1.15"/>
    </reaction>
</comment>
<feature type="transmembrane region" description="Helical" evidence="14">
    <location>
        <begin position="12"/>
        <end position="31"/>
    </location>
</feature>
<dbReference type="GO" id="GO:0071555">
    <property type="term" value="P:cell wall organization"/>
    <property type="evidence" value="ECO:0007669"/>
    <property type="project" value="UniProtKB-KW"/>
</dbReference>
<evidence type="ECO:0000313" key="15">
    <source>
        <dbReference type="EMBL" id="OAY71625.1"/>
    </source>
</evidence>
<comment type="caution">
    <text evidence="15">The sequence shown here is derived from an EMBL/GenBank/DDBJ whole genome shotgun (WGS) entry which is preliminary data.</text>
</comment>
<dbReference type="STRING" id="4615.A0A199V440"/>
<dbReference type="Gene3D" id="2.160.20.10">
    <property type="entry name" value="Single-stranded right-handed beta-helix, Pectin lyase-like"/>
    <property type="match status" value="1"/>
</dbReference>
<reference evidence="15 16" key="1">
    <citation type="journal article" date="2016" name="DNA Res.">
        <title>The draft genome of MD-2 pineapple using hybrid error correction of long reads.</title>
        <authorList>
            <person name="Redwan R.M."/>
            <person name="Saidin A."/>
            <person name="Kumar S.V."/>
        </authorList>
    </citation>
    <scope>NUCLEOTIDE SEQUENCE [LARGE SCALE GENOMIC DNA]</scope>
    <source>
        <strain evidence="16">cv. MD2</strain>
        <tissue evidence="15">Leaf</tissue>
    </source>
</reference>
<dbReference type="PANTHER" id="PTHR31375">
    <property type="match status" value="1"/>
</dbReference>
<feature type="active site" evidence="12">
    <location>
        <position position="275"/>
    </location>
</feature>
<keyword evidence="8 13" id="KW-0378">Hydrolase</keyword>
<evidence type="ECO:0000256" key="4">
    <source>
        <dbReference type="ARBA" id="ARBA00022512"/>
    </source>
</evidence>
<keyword evidence="14" id="KW-0812">Transmembrane</keyword>
<dbReference type="EMBL" id="LSRQ01003381">
    <property type="protein sequence ID" value="OAY71625.1"/>
    <property type="molecule type" value="Genomic_DNA"/>
</dbReference>
<evidence type="ECO:0000256" key="13">
    <source>
        <dbReference type="RuleBase" id="RU361169"/>
    </source>
</evidence>
<dbReference type="GO" id="GO:0004650">
    <property type="term" value="F:polygalacturonase activity"/>
    <property type="evidence" value="ECO:0007669"/>
    <property type="project" value="UniProtKB-EC"/>
</dbReference>
<keyword evidence="4" id="KW-0134">Cell wall</keyword>
<keyword evidence="9 13" id="KW-0326">Glycosidase</keyword>
<evidence type="ECO:0000256" key="10">
    <source>
        <dbReference type="ARBA" id="ARBA00023316"/>
    </source>
</evidence>
<keyword evidence="14" id="KW-1133">Transmembrane helix</keyword>